<dbReference type="SUPFAM" id="SSF101874">
    <property type="entry name" value="YceI-like"/>
    <property type="match status" value="1"/>
</dbReference>
<proteinExistence type="inferred from homology"/>
<evidence type="ECO:0000313" key="4">
    <source>
        <dbReference type="Proteomes" id="UP000471120"/>
    </source>
</evidence>
<reference evidence="3 4" key="1">
    <citation type="submission" date="2018-07" db="EMBL/GenBank/DDBJ databases">
        <title>Genome sequence of Rhodococcus rhodnii ATCC 35071 from Rhodnius prolixus.</title>
        <authorList>
            <person name="Patel V."/>
            <person name="Vogel K.J."/>
        </authorList>
    </citation>
    <scope>NUCLEOTIDE SEQUENCE [LARGE SCALE GENOMIC DNA]</scope>
    <source>
        <strain evidence="3 4">ATCC 35071</strain>
    </source>
</reference>
<dbReference type="Gene3D" id="2.40.128.110">
    <property type="entry name" value="Lipid/polyisoprenoid-binding, YceI-like"/>
    <property type="match status" value="1"/>
</dbReference>
<dbReference type="Pfam" id="PF04264">
    <property type="entry name" value="YceI"/>
    <property type="match status" value="1"/>
</dbReference>
<name>A0A6P2CA52_9NOCA</name>
<dbReference type="Proteomes" id="UP000471120">
    <property type="component" value="Unassembled WGS sequence"/>
</dbReference>
<dbReference type="InterPro" id="IPR036761">
    <property type="entry name" value="TTHA0802/YceI-like_sf"/>
</dbReference>
<gene>
    <name evidence="3" type="ORF">DW322_03215</name>
</gene>
<dbReference type="AlphaFoldDB" id="A0A6P2CA52"/>
<dbReference type="SMART" id="SM00867">
    <property type="entry name" value="YceI"/>
    <property type="match status" value="1"/>
</dbReference>
<organism evidence="3 4">
    <name type="scientific">Rhodococcus rhodnii</name>
    <dbReference type="NCBI Taxonomy" id="38312"/>
    <lineage>
        <taxon>Bacteria</taxon>
        <taxon>Bacillati</taxon>
        <taxon>Actinomycetota</taxon>
        <taxon>Actinomycetes</taxon>
        <taxon>Mycobacteriales</taxon>
        <taxon>Nocardiaceae</taxon>
        <taxon>Rhodococcus</taxon>
    </lineage>
</organism>
<dbReference type="EMBL" id="QRCM01000001">
    <property type="protein sequence ID" value="TXG89425.1"/>
    <property type="molecule type" value="Genomic_DNA"/>
</dbReference>
<evidence type="ECO:0000259" key="2">
    <source>
        <dbReference type="SMART" id="SM00867"/>
    </source>
</evidence>
<dbReference type="InterPro" id="IPR007372">
    <property type="entry name" value="Lipid/polyisoprenoid-bd_YceI"/>
</dbReference>
<evidence type="ECO:0000256" key="1">
    <source>
        <dbReference type="ARBA" id="ARBA00008812"/>
    </source>
</evidence>
<accession>A0A6P2CA52</accession>
<comment type="caution">
    <text evidence="3">The sequence shown here is derived from an EMBL/GenBank/DDBJ whole genome shotgun (WGS) entry which is preliminary data.</text>
</comment>
<dbReference type="RefSeq" id="WP_010840070.1">
    <property type="nucleotide sequence ID" value="NZ_QRCM01000001.1"/>
</dbReference>
<feature type="domain" description="Lipid/polyisoprenoid-binding YceI-like" evidence="2">
    <location>
        <begin position="52"/>
        <end position="223"/>
    </location>
</feature>
<protein>
    <submittedName>
        <fullName evidence="3">YceI family protein</fullName>
    </submittedName>
</protein>
<evidence type="ECO:0000313" key="3">
    <source>
        <dbReference type="EMBL" id="TXG89425.1"/>
    </source>
</evidence>
<sequence>MRWLWWPIALAALAVVVAVIGPWAYSRFVVGETGAAASFEVGGNTGAPQPGRWVVVTGAGGPQTQVGYTARVRGPGAPEAPVSGSTGYVSGSVILAGDFVMQSDIAVDVTTVTSDSEQRDNIFRTLLAADADPVVRFVSTEPIDIGSVPLDGRPGTVTAAGELIVAGQPHPVRFDMQVLRPGAQLVVAGSVPVRWSSFLGAPLASGERSVEDAGTIDVRLTFARG</sequence>
<comment type="similarity">
    <text evidence="1">Belongs to the UPF0312 family.</text>
</comment>